<protein>
    <submittedName>
        <fullName evidence="13">C2H2-type domain-containing protein</fullName>
    </submittedName>
</protein>
<evidence type="ECO:0000313" key="12">
    <source>
        <dbReference type="Proteomes" id="UP000274504"/>
    </source>
</evidence>
<dbReference type="InterPro" id="IPR043359">
    <property type="entry name" value="GLI-like"/>
</dbReference>
<dbReference type="EMBL" id="UYSG01011630">
    <property type="protein sequence ID" value="VDL63129.1"/>
    <property type="molecule type" value="Genomic_DNA"/>
</dbReference>
<dbReference type="FunFam" id="3.30.160.60:FF:000035">
    <property type="entry name" value="Zinc finger protein ZIC 1"/>
    <property type="match status" value="1"/>
</dbReference>
<feature type="domain" description="C2H2-type" evidence="10">
    <location>
        <begin position="266"/>
        <end position="295"/>
    </location>
</feature>
<accession>A0A0R3SX87</accession>
<reference evidence="11 12" key="2">
    <citation type="submission" date="2018-11" db="EMBL/GenBank/DDBJ databases">
        <authorList>
            <consortium name="Pathogen Informatics"/>
        </authorList>
    </citation>
    <scope>NUCLEOTIDE SEQUENCE [LARGE SCALE GENOMIC DNA]</scope>
</reference>
<evidence type="ECO:0000256" key="9">
    <source>
        <dbReference type="PROSITE-ProRule" id="PRU00042"/>
    </source>
</evidence>
<dbReference type="PROSITE" id="PS50157">
    <property type="entry name" value="ZINC_FINGER_C2H2_2"/>
    <property type="match status" value="4"/>
</dbReference>
<evidence type="ECO:0000256" key="4">
    <source>
        <dbReference type="ARBA" id="ARBA00022737"/>
    </source>
</evidence>
<evidence type="ECO:0000259" key="10">
    <source>
        <dbReference type="PROSITE" id="PS50157"/>
    </source>
</evidence>
<dbReference type="InterPro" id="IPR056436">
    <property type="entry name" value="Znf-C2H2_ZIC1-5/GLI1-3-like"/>
</dbReference>
<dbReference type="SUPFAM" id="SSF57667">
    <property type="entry name" value="beta-beta-alpha zinc fingers"/>
    <property type="match status" value="2"/>
</dbReference>
<keyword evidence="5 9" id="KW-0863">Zinc-finger</keyword>
<dbReference type="AlphaFoldDB" id="A0A0R3SX87"/>
<reference evidence="13" key="1">
    <citation type="submission" date="2017-02" db="UniProtKB">
        <authorList>
            <consortium name="WormBaseParasite"/>
        </authorList>
    </citation>
    <scope>IDENTIFICATION</scope>
</reference>
<dbReference type="InterPro" id="IPR041643">
    <property type="entry name" value="Znf_ZIC"/>
</dbReference>
<dbReference type="GO" id="GO:0005634">
    <property type="term" value="C:nucleus"/>
    <property type="evidence" value="ECO:0007669"/>
    <property type="project" value="UniProtKB-SubCell"/>
</dbReference>
<evidence type="ECO:0000256" key="8">
    <source>
        <dbReference type="ARBA" id="ARBA00023242"/>
    </source>
</evidence>
<evidence type="ECO:0000256" key="1">
    <source>
        <dbReference type="ARBA" id="ARBA00004123"/>
    </source>
</evidence>
<keyword evidence="8" id="KW-0539">Nucleus</keyword>
<dbReference type="Pfam" id="PF23561">
    <property type="entry name" value="zf-C2H2_15"/>
    <property type="match status" value="1"/>
</dbReference>
<feature type="domain" description="C2H2-type" evidence="10">
    <location>
        <begin position="178"/>
        <end position="205"/>
    </location>
</feature>
<evidence type="ECO:0000313" key="13">
    <source>
        <dbReference type="WBParaSite" id="HDID_0001034301-mRNA-1"/>
    </source>
</evidence>
<dbReference type="Gene3D" id="3.30.160.60">
    <property type="entry name" value="Classic Zinc Finger"/>
    <property type="match status" value="4"/>
</dbReference>
<comment type="similarity">
    <text evidence="2">Belongs to the GLI C2H2-type zinc-finger protein family.</text>
</comment>
<dbReference type="InterPro" id="IPR036236">
    <property type="entry name" value="Znf_C2H2_sf"/>
</dbReference>
<name>A0A0R3SX87_HYMDI</name>
<keyword evidence="6" id="KW-0862">Zinc</keyword>
<dbReference type="InterPro" id="IPR013087">
    <property type="entry name" value="Znf_C2H2_type"/>
</dbReference>
<sequence length="421" mass="48261">MKCEWPINATVRTNRGVRMQTVPDGNENHRGSEAQIPFIPPSHPSYTQQMAFSTNYMDPHLCHSMYYHHQQPSGISPNSSSSHHHSVTSDTYFHDDTAATQTATSTGLNVRGTEFYHQTQVTSQPQSICNSYQHVCQWMVMEGKICGMQFHLINEMVNHLTLDHMGGPEKTNHTCYWFNCSRNGRAFKAKYKLVNHIRVHTGEKPFNCPFPGCCKVFARAENLKIHKRTHTGEKPFVCEFVGCNRRFANSSDRKKHMHAHWNEKPYCCRYQGCNKTYSHPSSLRKHIRVHGTENSHPSNTKQPPVSQSIKSDTNWCYYNNGNTYLPHCESSTYLPAEPYSTDNEIYLPVPQDAYSHPVSSIPSNATLSIDFENDPYRAYMEAPMGSMESLIIKEEEGAHRDYSFTWENVGMKRMEGGYPRS</sequence>
<evidence type="ECO:0000256" key="3">
    <source>
        <dbReference type="ARBA" id="ARBA00022723"/>
    </source>
</evidence>
<dbReference type="OrthoDB" id="3214149at2759"/>
<dbReference type="SMART" id="SM00355">
    <property type="entry name" value="ZnF_C2H2"/>
    <property type="match status" value="5"/>
</dbReference>
<feature type="domain" description="C2H2-type" evidence="10">
    <location>
        <begin position="206"/>
        <end position="235"/>
    </location>
</feature>
<comment type="subcellular location">
    <subcellularLocation>
        <location evidence="1">Nucleus</location>
    </subcellularLocation>
</comment>
<dbReference type="GO" id="GO:0000978">
    <property type="term" value="F:RNA polymerase II cis-regulatory region sequence-specific DNA binding"/>
    <property type="evidence" value="ECO:0007669"/>
    <property type="project" value="TreeGrafter"/>
</dbReference>
<dbReference type="Pfam" id="PF18366">
    <property type="entry name" value="zf_ZIC"/>
    <property type="match status" value="1"/>
</dbReference>
<evidence type="ECO:0000256" key="6">
    <source>
        <dbReference type="ARBA" id="ARBA00022833"/>
    </source>
</evidence>
<dbReference type="GO" id="GO:0008270">
    <property type="term" value="F:zinc ion binding"/>
    <property type="evidence" value="ECO:0007669"/>
    <property type="project" value="UniProtKB-KW"/>
</dbReference>
<dbReference type="PROSITE" id="PS00028">
    <property type="entry name" value="ZINC_FINGER_C2H2_1"/>
    <property type="match status" value="3"/>
</dbReference>
<organism evidence="13">
    <name type="scientific">Hymenolepis diminuta</name>
    <name type="common">Rat tapeworm</name>
    <dbReference type="NCBI Taxonomy" id="6216"/>
    <lineage>
        <taxon>Eukaryota</taxon>
        <taxon>Metazoa</taxon>
        <taxon>Spiralia</taxon>
        <taxon>Lophotrochozoa</taxon>
        <taxon>Platyhelminthes</taxon>
        <taxon>Cestoda</taxon>
        <taxon>Eucestoda</taxon>
        <taxon>Cyclophyllidea</taxon>
        <taxon>Hymenolepididae</taxon>
        <taxon>Hymenolepis</taxon>
    </lineage>
</organism>
<keyword evidence="7" id="KW-0238">DNA-binding</keyword>
<evidence type="ECO:0000313" key="11">
    <source>
        <dbReference type="EMBL" id="VDL63129.1"/>
    </source>
</evidence>
<dbReference type="FunFam" id="3.30.160.60:FF:000041">
    <property type="entry name" value="Zinc finger protein ZIC 1"/>
    <property type="match status" value="1"/>
</dbReference>
<gene>
    <name evidence="11" type="ORF">HDID_LOCUS10341</name>
</gene>
<keyword evidence="3" id="KW-0479">Metal-binding</keyword>
<dbReference type="PANTHER" id="PTHR45718:SF8">
    <property type="entry name" value="GLIS FAMILY ZINC FINGER 2"/>
    <property type="match status" value="1"/>
</dbReference>
<dbReference type="GO" id="GO:0000981">
    <property type="term" value="F:DNA-binding transcription factor activity, RNA polymerase II-specific"/>
    <property type="evidence" value="ECO:0007669"/>
    <property type="project" value="TreeGrafter"/>
</dbReference>
<dbReference type="Proteomes" id="UP000274504">
    <property type="component" value="Unassembled WGS sequence"/>
</dbReference>
<evidence type="ECO:0000256" key="2">
    <source>
        <dbReference type="ARBA" id="ARBA00010831"/>
    </source>
</evidence>
<evidence type="ECO:0000256" key="5">
    <source>
        <dbReference type="ARBA" id="ARBA00022771"/>
    </source>
</evidence>
<dbReference type="PANTHER" id="PTHR45718">
    <property type="entry name" value="TRANSCRIPTIONAL ACTIVATOR CUBITUS INTERRUPTUS"/>
    <property type="match status" value="1"/>
</dbReference>
<feature type="domain" description="C2H2-type" evidence="10">
    <location>
        <begin position="236"/>
        <end position="265"/>
    </location>
</feature>
<keyword evidence="4" id="KW-0677">Repeat</keyword>
<dbReference type="WBParaSite" id="HDID_0001034301-mRNA-1">
    <property type="protein sequence ID" value="HDID_0001034301-mRNA-1"/>
    <property type="gene ID" value="HDID_0001034301"/>
</dbReference>
<proteinExistence type="inferred from homology"/>
<dbReference type="Pfam" id="PF00096">
    <property type="entry name" value="zf-C2H2"/>
    <property type="match status" value="2"/>
</dbReference>
<evidence type="ECO:0000256" key="7">
    <source>
        <dbReference type="ARBA" id="ARBA00023125"/>
    </source>
</evidence>
<dbReference type="STRING" id="6216.A0A0R3SX87"/>